<protein>
    <submittedName>
        <fullName evidence="7">Amino acid ABC transporter permease</fullName>
    </submittedName>
</protein>
<keyword evidence="5" id="KW-0813">Transport</keyword>
<name>A0ABN2N1D8_9MICO</name>
<dbReference type="PANTHER" id="PTHR30614">
    <property type="entry name" value="MEMBRANE COMPONENT OF AMINO ACID ABC TRANSPORTER"/>
    <property type="match status" value="1"/>
</dbReference>
<keyword evidence="4 5" id="KW-0472">Membrane</keyword>
<proteinExistence type="inferred from homology"/>
<dbReference type="PROSITE" id="PS50928">
    <property type="entry name" value="ABC_TM1"/>
    <property type="match status" value="1"/>
</dbReference>
<evidence type="ECO:0000259" key="6">
    <source>
        <dbReference type="PROSITE" id="PS50928"/>
    </source>
</evidence>
<accession>A0ABN2N1D8</accession>
<sequence length="308" mass="33439">MSGASVLFDAPGPKARRLSRILSAVTAVVVVAGLGWVFATLNAPRESGGITLPGMFDTVRWTIVADPEMWSFIIGVGVWGTLRAAAVAAVLAIAIGIVLSLLRSSTIAWVRIPTAVLIEFFRGMPVLLMMLFILLVAGTGQYWAVVSALAIYNGALIGETLRAGLVALPRGQREAALSVGMRPLQSKMLVEFPQAFRQMLPIIVAQLVVLLKDTSLAYIVGYPELLRVTLNNLGSFYGNRYLFTLWCIAFVLYLVIDLALSWFARWLARRTDRRYRTGKGAAVEDPNQALLMAQAVASARESESRGPA</sequence>
<gene>
    <name evidence="7" type="ORF">GCM10009750_36720</name>
</gene>
<dbReference type="InterPro" id="IPR000515">
    <property type="entry name" value="MetI-like"/>
</dbReference>
<dbReference type="InterPro" id="IPR043429">
    <property type="entry name" value="ArtM/GltK/GlnP/TcyL/YhdX-like"/>
</dbReference>
<feature type="domain" description="ABC transmembrane type-1" evidence="6">
    <location>
        <begin position="78"/>
        <end position="264"/>
    </location>
</feature>
<feature type="transmembrane region" description="Helical" evidence="5">
    <location>
        <begin position="21"/>
        <end position="39"/>
    </location>
</feature>
<evidence type="ECO:0000256" key="1">
    <source>
        <dbReference type="ARBA" id="ARBA00004141"/>
    </source>
</evidence>
<dbReference type="SUPFAM" id="SSF161098">
    <property type="entry name" value="MetI-like"/>
    <property type="match status" value="1"/>
</dbReference>
<comment type="similarity">
    <text evidence="5">Belongs to the binding-protein-dependent transport system permease family.</text>
</comment>
<organism evidence="7 8">
    <name type="scientific">Agromyces salentinus</name>
    <dbReference type="NCBI Taxonomy" id="269421"/>
    <lineage>
        <taxon>Bacteria</taxon>
        <taxon>Bacillati</taxon>
        <taxon>Actinomycetota</taxon>
        <taxon>Actinomycetes</taxon>
        <taxon>Micrococcales</taxon>
        <taxon>Microbacteriaceae</taxon>
        <taxon>Agromyces</taxon>
    </lineage>
</organism>
<evidence type="ECO:0000313" key="7">
    <source>
        <dbReference type="EMBL" id="GAA1846921.1"/>
    </source>
</evidence>
<dbReference type="Gene3D" id="1.10.3720.10">
    <property type="entry name" value="MetI-like"/>
    <property type="match status" value="1"/>
</dbReference>
<dbReference type="Pfam" id="PF00528">
    <property type="entry name" value="BPD_transp_1"/>
    <property type="match status" value="1"/>
</dbReference>
<feature type="transmembrane region" description="Helical" evidence="5">
    <location>
        <begin position="199"/>
        <end position="221"/>
    </location>
</feature>
<evidence type="ECO:0000256" key="2">
    <source>
        <dbReference type="ARBA" id="ARBA00022692"/>
    </source>
</evidence>
<reference evidence="7 8" key="1">
    <citation type="journal article" date="2019" name="Int. J. Syst. Evol. Microbiol.">
        <title>The Global Catalogue of Microorganisms (GCM) 10K type strain sequencing project: providing services to taxonomists for standard genome sequencing and annotation.</title>
        <authorList>
            <consortium name="The Broad Institute Genomics Platform"/>
            <consortium name="The Broad Institute Genome Sequencing Center for Infectious Disease"/>
            <person name="Wu L."/>
            <person name="Ma J."/>
        </authorList>
    </citation>
    <scope>NUCLEOTIDE SEQUENCE [LARGE SCALE GENOMIC DNA]</scope>
    <source>
        <strain evidence="7 8">JCM 14323</strain>
    </source>
</reference>
<keyword evidence="3 5" id="KW-1133">Transmembrane helix</keyword>
<evidence type="ECO:0000313" key="8">
    <source>
        <dbReference type="Proteomes" id="UP001501746"/>
    </source>
</evidence>
<evidence type="ECO:0000256" key="4">
    <source>
        <dbReference type="ARBA" id="ARBA00023136"/>
    </source>
</evidence>
<dbReference type="RefSeq" id="WP_157429050.1">
    <property type="nucleotide sequence ID" value="NZ_BAAANK010000014.1"/>
</dbReference>
<evidence type="ECO:0000256" key="3">
    <source>
        <dbReference type="ARBA" id="ARBA00022989"/>
    </source>
</evidence>
<dbReference type="EMBL" id="BAAANK010000014">
    <property type="protein sequence ID" value="GAA1846921.1"/>
    <property type="molecule type" value="Genomic_DNA"/>
</dbReference>
<comment type="caution">
    <text evidence="7">The sequence shown here is derived from an EMBL/GenBank/DDBJ whole genome shotgun (WGS) entry which is preliminary data.</text>
</comment>
<dbReference type="CDD" id="cd06261">
    <property type="entry name" value="TM_PBP2"/>
    <property type="match status" value="1"/>
</dbReference>
<keyword evidence="8" id="KW-1185">Reference proteome</keyword>
<dbReference type="Proteomes" id="UP001501746">
    <property type="component" value="Unassembled WGS sequence"/>
</dbReference>
<dbReference type="PANTHER" id="PTHR30614:SF21">
    <property type="entry name" value="AMINO ACID ABC TRANSPORTER PERMEASE"/>
    <property type="match status" value="1"/>
</dbReference>
<keyword evidence="2 5" id="KW-0812">Transmembrane</keyword>
<feature type="transmembrane region" description="Helical" evidence="5">
    <location>
        <begin position="241"/>
        <end position="264"/>
    </location>
</feature>
<dbReference type="InterPro" id="IPR035906">
    <property type="entry name" value="MetI-like_sf"/>
</dbReference>
<comment type="subcellular location">
    <subcellularLocation>
        <location evidence="5">Cell membrane</location>
        <topology evidence="5">Multi-pass membrane protein</topology>
    </subcellularLocation>
    <subcellularLocation>
        <location evidence="1">Membrane</location>
        <topology evidence="1">Multi-pass membrane protein</topology>
    </subcellularLocation>
</comment>
<feature type="transmembrane region" description="Helical" evidence="5">
    <location>
        <begin position="69"/>
        <end position="102"/>
    </location>
</feature>
<feature type="transmembrane region" description="Helical" evidence="5">
    <location>
        <begin position="114"/>
        <end position="136"/>
    </location>
</feature>
<evidence type="ECO:0000256" key="5">
    <source>
        <dbReference type="RuleBase" id="RU363032"/>
    </source>
</evidence>